<dbReference type="PANTHER" id="PTHR43653:SF1">
    <property type="entry name" value="CYTOCHROME C-TYPE BIOGENESIS PROTEIN CCMF"/>
    <property type="match status" value="1"/>
</dbReference>
<dbReference type="Pfam" id="PF01578">
    <property type="entry name" value="Cytochrom_C_asm"/>
    <property type="match status" value="1"/>
</dbReference>
<organism evidence="5 6">
    <name type="scientific">Flavilitoribacter nigricans (strain ATCC 23147 / DSM 23189 / NBRC 102662 / NCIMB 1420 / SS-2)</name>
    <name type="common">Lewinella nigricans</name>
    <dbReference type="NCBI Taxonomy" id="1122177"/>
    <lineage>
        <taxon>Bacteria</taxon>
        <taxon>Pseudomonadati</taxon>
        <taxon>Bacteroidota</taxon>
        <taxon>Saprospiria</taxon>
        <taxon>Saprospirales</taxon>
        <taxon>Lewinellaceae</taxon>
        <taxon>Flavilitoribacter</taxon>
    </lineage>
</organism>
<dbReference type="AlphaFoldDB" id="A0A2D0NDC9"/>
<evidence type="ECO:0000259" key="4">
    <source>
        <dbReference type="Pfam" id="PF01578"/>
    </source>
</evidence>
<evidence type="ECO:0000256" key="2">
    <source>
        <dbReference type="ARBA" id="ARBA00022748"/>
    </source>
</evidence>
<keyword evidence="6" id="KW-1185">Reference proteome</keyword>
<dbReference type="GO" id="GO:0020037">
    <property type="term" value="F:heme binding"/>
    <property type="evidence" value="ECO:0007669"/>
    <property type="project" value="InterPro"/>
</dbReference>
<feature type="transmembrane region" description="Helical" evidence="3">
    <location>
        <begin position="136"/>
        <end position="158"/>
    </location>
</feature>
<feature type="transmembrane region" description="Helical" evidence="3">
    <location>
        <begin position="386"/>
        <end position="411"/>
    </location>
</feature>
<dbReference type="Proteomes" id="UP000223913">
    <property type="component" value="Unassembled WGS sequence"/>
</dbReference>
<dbReference type="EMBL" id="PDUD01000018">
    <property type="protein sequence ID" value="PHN06376.1"/>
    <property type="molecule type" value="Genomic_DNA"/>
</dbReference>
<evidence type="ECO:0000256" key="1">
    <source>
        <dbReference type="ARBA" id="ARBA00009186"/>
    </source>
</evidence>
<feature type="transmembrane region" description="Helical" evidence="3">
    <location>
        <begin position="469"/>
        <end position="490"/>
    </location>
</feature>
<feature type="transmembrane region" description="Helical" evidence="3">
    <location>
        <begin position="312"/>
        <end position="328"/>
    </location>
</feature>
<sequence length="959" mass="107845">MDTIQYVGEHLWPGRLGHFAIILSFVAALLASLAYFYGTQRRGLPEASRWKNIGRAAFGVHGISVFAIIGLIFYVMINRYYEYQYAQSHVSDDLPFRYIFSAFWEGQEGSFLLWMFWHVVLGVVLILTSRKWESPVLSVLSLVQVFLMSMILGVYVGFGDEAARIGSNPMMLLRDVMDAPIFASADYTELISGTGLNPLLQNYWMTIHPPTLFLGFASTVVPFCFAIAGLWTKDHRAWLKPAMHWSLFSAAILGLGILMGAAWAYEALTFGGYWAWDPVENMSLVPWLVMVAGIHTNLIARSTGYSIRSTYAFYLLSFVLVLYSSFMTRSGVLGETSAHAFTEMGLEWQLVALNVAFLGLGAVLLAMRYKSIPSPKKEESTPSKEFWIFIGTLVLLFSALLITGSTSLPVFNKIYRFFDPSFKGFTVTDQLEHHNKYQLWIGVFIGILSGLAQYLRFKEFNWAKYKNKYWKHLGIGLAAAVGITALTALWVEARAWQYLLLLFAGVFAVVTNVDYIITFLKGNLKAAGSAFSHIGFGLLIVGVLASGLNKQYISSNPYVMTGLIEGAEQDAHKRNIILFKDIPMSMSGYKVEYTKDTIDGFTRTYTVNFQKMDESGAVKESFQVQPNVLYNNEFTKIAAVNPSTRRYWNKDIFTHITSLPESEMDVEARKAIEDNLKYQSADLTPGQVYQFQDTVAVEDQDTFSIRYFNLLVDGIDRNPSHPDYHPEEGDMAIGARLQIQQRGDDTVYTALPVIVLRDQLLYTYPVQINDLSTKVRLSESILDDLLIPEESLDYQEFTLKQGEVAQFGDYRITFAQFNRQPSHPNYEPQSEDIAVGATVQIQDAAGSNYIAQPIYLIRGNRPFNVKDQIPEIGFHVRFASIDPGTESISLLVAQNQNATNTVPVEMATNSVRSDFLVLQAIEFPGINLVWFGSLLMLAGMGVSLWNRRKESRNTEPDAA</sequence>
<comment type="caution">
    <text evidence="5">The sequence shown here is derived from an EMBL/GenBank/DDBJ whole genome shotgun (WGS) entry which is preliminary data.</text>
</comment>
<feature type="transmembrane region" description="Helical" evidence="3">
    <location>
        <begin position="348"/>
        <end position="366"/>
    </location>
</feature>
<feature type="transmembrane region" description="Helical" evidence="3">
    <location>
        <begin position="212"/>
        <end position="231"/>
    </location>
</feature>
<protein>
    <submittedName>
        <fullName evidence="5">Cytochrome c assembly protein</fullName>
    </submittedName>
</protein>
<dbReference type="RefSeq" id="WP_099150359.1">
    <property type="nucleotide sequence ID" value="NZ_PDUD01000018.1"/>
</dbReference>
<feature type="transmembrane region" description="Helical" evidence="3">
    <location>
        <begin position="16"/>
        <end position="37"/>
    </location>
</feature>
<dbReference type="OrthoDB" id="9761451at2"/>
<reference evidence="5 6" key="1">
    <citation type="submission" date="2017-10" db="EMBL/GenBank/DDBJ databases">
        <title>The draft genome sequence of Lewinella nigricans NBRC 102662.</title>
        <authorList>
            <person name="Wang K."/>
        </authorList>
    </citation>
    <scope>NUCLEOTIDE SEQUENCE [LARGE SCALE GENOMIC DNA]</scope>
    <source>
        <strain evidence="5 6">NBRC 102662</strain>
    </source>
</reference>
<proteinExistence type="inferred from homology"/>
<dbReference type="GO" id="GO:0015232">
    <property type="term" value="F:heme transmembrane transporter activity"/>
    <property type="evidence" value="ECO:0007669"/>
    <property type="project" value="InterPro"/>
</dbReference>
<evidence type="ECO:0000256" key="3">
    <source>
        <dbReference type="SAM" id="Phobius"/>
    </source>
</evidence>
<feature type="transmembrane region" description="Helical" evidence="3">
    <location>
        <begin position="496"/>
        <end position="517"/>
    </location>
</feature>
<keyword evidence="3" id="KW-1133">Transmembrane helix</keyword>
<comment type="similarity">
    <text evidence="1">Belongs to the CcmF/CycK/Ccl1/NrfE/CcsA family.</text>
</comment>
<feature type="transmembrane region" description="Helical" evidence="3">
    <location>
        <begin position="111"/>
        <end position="129"/>
    </location>
</feature>
<feature type="transmembrane region" description="Helical" evidence="3">
    <location>
        <begin position="243"/>
        <end position="264"/>
    </location>
</feature>
<keyword evidence="3" id="KW-0472">Membrane</keyword>
<feature type="transmembrane region" description="Helical" evidence="3">
    <location>
        <begin position="529"/>
        <end position="548"/>
    </location>
</feature>
<gene>
    <name evidence="5" type="ORF">CRP01_12465</name>
</gene>
<accession>A0A2D0NDC9</accession>
<feature type="transmembrane region" description="Helical" evidence="3">
    <location>
        <begin position="437"/>
        <end position="457"/>
    </location>
</feature>
<evidence type="ECO:0000313" key="5">
    <source>
        <dbReference type="EMBL" id="PHN06376.1"/>
    </source>
</evidence>
<keyword evidence="3" id="KW-0812">Transmembrane</keyword>
<feature type="transmembrane region" description="Helical" evidence="3">
    <location>
        <begin position="284"/>
        <end position="300"/>
    </location>
</feature>
<dbReference type="GO" id="GO:0016020">
    <property type="term" value="C:membrane"/>
    <property type="evidence" value="ECO:0007669"/>
    <property type="project" value="InterPro"/>
</dbReference>
<feature type="transmembrane region" description="Helical" evidence="3">
    <location>
        <begin position="58"/>
        <end position="77"/>
    </location>
</feature>
<dbReference type="PANTHER" id="PTHR43653">
    <property type="entry name" value="CYTOCHROME C ASSEMBLY PROTEIN-RELATED"/>
    <property type="match status" value="1"/>
</dbReference>
<dbReference type="GO" id="GO:0017004">
    <property type="term" value="P:cytochrome complex assembly"/>
    <property type="evidence" value="ECO:0007669"/>
    <property type="project" value="UniProtKB-KW"/>
</dbReference>
<name>A0A2D0NDC9_FLAN2</name>
<keyword evidence="2" id="KW-0201">Cytochrome c-type biogenesis</keyword>
<dbReference type="InterPro" id="IPR003567">
    <property type="entry name" value="Cyt_c_biogenesis"/>
</dbReference>
<dbReference type="PRINTS" id="PR01410">
    <property type="entry name" value="CCBIOGENESIS"/>
</dbReference>
<evidence type="ECO:0000313" key="6">
    <source>
        <dbReference type="Proteomes" id="UP000223913"/>
    </source>
</evidence>
<feature type="transmembrane region" description="Helical" evidence="3">
    <location>
        <begin position="928"/>
        <end position="945"/>
    </location>
</feature>
<feature type="domain" description="Cytochrome c assembly protein" evidence="4">
    <location>
        <begin position="108"/>
        <end position="330"/>
    </location>
</feature>
<dbReference type="InterPro" id="IPR002541">
    <property type="entry name" value="Cyt_c_assembly"/>
</dbReference>